<gene>
    <name evidence="1" type="ORF">V6N12_030368</name>
</gene>
<evidence type="ECO:0000313" key="1">
    <source>
        <dbReference type="EMBL" id="KAK8512960.1"/>
    </source>
</evidence>
<comment type="caution">
    <text evidence="1">The sequence shown here is derived from an EMBL/GenBank/DDBJ whole genome shotgun (WGS) entry which is preliminary data.</text>
</comment>
<evidence type="ECO:0000313" key="2">
    <source>
        <dbReference type="Proteomes" id="UP001472677"/>
    </source>
</evidence>
<name>A0ABR2C0U6_9ROSI</name>
<sequence>MATGKISMTESPSVDEERPRGYAENHWLVSVATALWVLWCARNDNVFNRKASTIENCMFQAKLIALFWLKTAKGKDFDELDGWWSSPRSGIVAFPVRCRHFGANFKFMVVVHMSIFQLLRAIFSGGAMVEGPCGN</sequence>
<dbReference type="EMBL" id="JBBPBM010000071">
    <property type="protein sequence ID" value="KAK8512960.1"/>
    <property type="molecule type" value="Genomic_DNA"/>
</dbReference>
<keyword evidence="2" id="KW-1185">Reference proteome</keyword>
<protein>
    <submittedName>
        <fullName evidence="1">Uncharacterized protein</fullName>
    </submittedName>
</protein>
<dbReference type="Proteomes" id="UP001472677">
    <property type="component" value="Unassembled WGS sequence"/>
</dbReference>
<reference evidence="1 2" key="1">
    <citation type="journal article" date="2024" name="G3 (Bethesda)">
        <title>Genome assembly of Hibiscus sabdariffa L. provides insights into metabolisms of medicinal natural products.</title>
        <authorList>
            <person name="Kim T."/>
        </authorList>
    </citation>
    <scope>NUCLEOTIDE SEQUENCE [LARGE SCALE GENOMIC DNA]</scope>
    <source>
        <strain evidence="1">TK-2024</strain>
        <tissue evidence="1">Old leaves</tissue>
    </source>
</reference>
<organism evidence="1 2">
    <name type="scientific">Hibiscus sabdariffa</name>
    <name type="common">roselle</name>
    <dbReference type="NCBI Taxonomy" id="183260"/>
    <lineage>
        <taxon>Eukaryota</taxon>
        <taxon>Viridiplantae</taxon>
        <taxon>Streptophyta</taxon>
        <taxon>Embryophyta</taxon>
        <taxon>Tracheophyta</taxon>
        <taxon>Spermatophyta</taxon>
        <taxon>Magnoliopsida</taxon>
        <taxon>eudicotyledons</taxon>
        <taxon>Gunneridae</taxon>
        <taxon>Pentapetalae</taxon>
        <taxon>rosids</taxon>
        <taxon>malvids</taxon>
        <taxon>Malvales</taxon>
        <taxon>Malvaceae</taxon>
        <taxon>Malvoideae</taxon>
        <taxon>Hibiscus</taxon>
    </lineage>
</organism>
<accession>A0ABR2C0U6</accession>
<proteinExistence type="predicted"/>